<comment type="caution">
    <text evidence="5">The sequence shown here is derived from an EMBL/GenBank/DDBJ whole genome shotgun (WGS) entry which is preliminary data.</text>
</comment>
<dbReference type="AlphaFoldDB" id="A0A4Z0NNG2"/>
<dbReference type="PROSITE" id="PS01117">
    <property type="entry name" value="HTH_MARR_1"/>
    <property type="match status" value="1"/>
</dbReference>
<dbReference type="GO" id="GO:0003677">
    <property type="term" value="F:DNA binding"/>
    <property type="evidence" value="ECO:0007669"/>
    <property type="project" value="UniProtKB-KW"/>
</dbReference>
<dbReference type="SMART" id="SM00347">
    <property type="entry name" value="HTH_MARR"/>
    <property type="match status" value="1"/>
</dbReference>
<keyword evidence="2" id="KW-0238">DNA-binding</keyword>
<dbReference type="InterPro" id="IPR039422">
    <property type="entry name" value="MarR/SlyA-like"/>
</dbReference>
<dbReference type="Gene3D" id="1.10.10.10">
    <property type="entry name" value="Winged helix-like DNA-binding domain superfamily/Winged helix DNA-binding domain"/>
    <property type="match status" value="1"/>
</dbReference>
<sequence>MMPAGGASWKGLPRAAWRGLPPGGLRAGAFAGRWRGRVRRNRACPALQRDDSAGLARLEGLIGYTLRRSQVAVSRSFVQLFSDLDVRQTQLGVLTIIEGSPGLKPSQIGAAIGIKRANVGPLLDELEHRGLVRREPSPSDRRSQALFLTETGTTLMAALHQREAAHEERIAAFLTPEERAVLLDLLRRVEQGARDAAEEEAGAEEAD</sequence>
<proteinExistence type="predicted"/>
<dbReference type="PROSITE" id="PS50995">
    <property type="entry name" value="HTH_MARR_2"/>
    <property type="match status" value="1"/>
</dbReference>
<dbReference type="PANTHER" id="PTHR33164:SF89">
    <property type="entry name" value="MARR FAMILY REGULATORY PROTEIN"/>
    <property type="match status" value="1"/>
</dbReference>
<dbReference type="InterPro" id="IPR036390">
    <property type="entry name" value="WH_DNA-bd_sf"/>
</dbReference>
<dbReference type="SUPFAM" id="SSF46785">
    <property type="entry name" value="Winged helix' DNA-binding domain"/>
    <property type="match status" value="1"/>
</dbReference>
<dbReference type="EMBL" id="SRLB01000014">
    <property type="protein sequence ID" value="TGD97460.1"/>
    <property type="molecule type" value="Genomic_DNA"/>
</dbReference>
<dbReference type="PRINTS" id="PR00598">
    <property type="entry name" value="HTHMARR"/>
</dbReference>
<evidence type="ECO:0000313" key="6">
    <source>
        <dbReference type="Proteomes" id="UP000297535"/>
    </source>
</evidence>
<evidence type="ECO:0000256" key="1">
    <source>
        <dbReference type="ARBA" id="ARBA00023015"/>
    </source>
</evidence>
<dbReference type="Proteomes" id="UP000297535">
    <property type="component" value="Unassembled WGS sequence"/>
</dbReference>
<keyword evidence="1" id="KW-0805">Transcription regulation</keyword>
<name>A0A4Z0NNG2_9HYPH</name>
<protein>
    <submittedName>
        <fullName evidence="5">MarR family transcriptional regulator</fullName>
    </submittedName>
</protein>
<organism evidence="5 6">
    <name type="scientific">Methylobacterium nonmethylotrophicum</name>
    <dbReference type="NCBI Taxonomy" id="1141884"/>
    <lineage>
        <taxon>Bacteria</taxon>
        <taxon>Pseudomonadati</taxon>
        <taxon>Pseudomonadota</taxon>
        <taxon>Alphaproteobacteria</taxon>
        <taxon>Hyphomicrobiales</taxon>
        <taxon>Methylobacteriaceae</taxon>
        <taxon>Methylobacterium</taxon>
    </lineage>
</organism>
<evidence type="ECO:0000256" key="3">
    <source>
        <dbReference type="ARBA" id="ARBA00023163"/>
    </source>
</evidence>
<keyword evidence="3" id="KW-0804">Transcription</keyword>
<evidence type="ECO:0000313" key="5">
    <source>
        <dbReference type="EMBL" id="TGD97460.1"/>
    </source>
</evidence>
<evidence type="ECO:0000256" key="2">
    <source>
        <dbReference type="ARBA" id="ARBA00023125"/>
    </source>
</evidence>
<feature type="domain" description="HTH marR-type" evidence="4">
    <location>
        <begin position="59"/>
        <end position="191"/>
    </location>
</feature>
<keyword evidence="6" id="KW-1185">Reference proteome</keyword>
<dbReference type="GO" id="GO:0003700">
    <property type="term" value="F:DNA-binding transcription factor activity"/>
    <property type="evidence" value="ECO:0007669"/>
    <property type="project" value="InterPro"/>
</dbReference>
<dbReference type="GO" id="GO:0006950">
    <property type="term" value="P:response to stress"/>
    <property type="evidence" value="ECO:0007669"/>
    <property type="project" value="TreeGrafter"/>
</dbReference>
<dbReference type="InterPro" id="IPR000835">
    <property type="entry name" value="HTH_MarR-typ"/>
</dbReference>
<dbReference type="PANTHER" id="PTHR33164">
    <property type="entry name" value="TRANSCRIPTIONAL REGULATOR, MARR FAMILY"/>
    <property type="match status" value="1"/>
</dbReference>
<dbReference type="OrthoDB" id="6331822at2"/>
<reference evidence="5 6" key="1">
    <citation type="submission" date="2019-04" db="EMBL/GenBank/DDBJ databases">
        <authorList>
            <person name="Feng G."/>
            <person name="Zhu H."/>
        </authorList>
    </citation>
    <scope>NUCLEOTIDE SEQUENCE [LARGE SCALE GENOMIC DNA]</scope>
    <source>
        <strain evidence="5 6">6HR-1</strain>
    </source>
</reference>
<evidence type="ECO:0000259" key="4">
    <source>
        <dbReference type="PROSITE" id="PS50995"/>
    </source>
</evidence>
<dbReference type="InterPro" id="IPR023187">
    <property type="entry name" value="Tscrpt_reg_MarR-type_CS"/>
</dbReference>
<accession>A0A4Z0NNG2</accession>
<dbReference type="InterPro" id="IPR036388">
    <property type="entry name" value="WH-like_DNA-bd_sf"/>
</dbReference>
<dbReference type="Pfam" id="PF01047">
    <property type="entry name" value="MarR"/>
    <property type="match status" value="1"/>
</dbReference>
<gene>
    <name evidence="5" type="ORF">EU555_20050</name>
</gene>